<gene>
    <name evidence="1" type="ORF">HPB50_004794</name>
</gene>
<dbReference type="EMBL" id="CM023483">
    <property type="protein sequence ID" value="KAH6935225.1"/>
    <property type="molecule type" value="Genomic_DNA"/>
</dbReference>
<evidence type="ECO:0000313" key="2">
    <source>
        <dbReference type="Proteomes" id="UP000821845"/>
    </source>
</evidence>
<name>A0ACB7SKX1_HYAAI</name>
<proteinExistence type="predicted"/>
<dbReference type="Proteomes" id="UP000821845">
    <property type="component" value="Chromosome 3"/>
</dbReference>
<protein>
    <submittedName>
        <fullName evidence="1">Uncharacterized protein</fullName>
    </submittedName>
</protein>
<organism evidence="1 2">
    <name type="scientific">Hyalomma asiaticum</name>
    <name type="common">Tick</name>
    <dbReference type="NCBI Taxonomy" id="266040"/>
    <lineage>
        <taxon>Eukaryota</taxon>
        <taxon>Metazoa</taxon>
        <taxon>Ecdysozoa</taxon>
        <taxon>Arthropoda</taxon>
        <taxon>Chelicerata</taxon>
        <taxon>Arachnida</taxon>
        <taxon>Acari</taxon>
        <taxon>Parasitiformes</taxon>
        <taxon>Ixodida</taxon>
        <taxon>Ixodoidea</taxon>
        <taxon>Ixodidae</taxon>
        <taxon>Hyalomminae</taxon>
        <taxon>Hyalomma</taxon>
    </lineage>
</organism>
<sequence>MRRPSHRKRPWRISGSSFVVGPTQPRDEVARPPASTNCWSPRDSHSGFETCSCGARCDDVDDLFLEDSTTGDEEEEEQEERKTRGGGRGTTVSFRR</sequence>
<comment type="caution">
    <text evidence="1">The sequence shown here is derived from an EMBL/GenBank/DDBJ whole genome shotgun (WGS) entry which is preliminary data.</text>
</comment>
<accession>A0ACB7SKX1</accession>
<keyword evidence="2" id="KW-1185">Reference proteome</keyword>
<reference evidence="1" key="1">
    <citation type="submission" date="2020-05" db="EMBL/GenBank/DDBJ databases">
        <title>Large-scale comparative analyses of tick genomes elucidate their genetic diversity and vector capacities.</title>
        <authorList>
            <person name="Jia N."/>
            <person name="Wang J."/>
            <person name="Shi W."/>
            <person name="Du L."/>
            <person name="Sun Y."/>
            <person name="Zhan W."/>
            <person name="Jiang J."/>
            <person name="Wang Q."/>
            <person name="Zhang B."/>
            <person name="Ji P."/>
            <person name="Sakyi L.B."/>
            <person name="Cui X."/>
            <person name="Yuan T."/>
            <person name="Jiang B."/>
            <person name="Yang W."/>
            <person name="Lam T.T.-Y."/>
            <person name="Chang Q."/>
            <person name="Ding S."/>
            <person name="Wang X."/>
            <person name="Zhu J."/>
            <person name="Ruan X."/>
            <person name="Zhao L."/>
            <person name="Wei J."/>
            <person name="Que T."/>
            <person name="Du C."/>
            <person name="Cheng J."/>
            <person name="Dai P."/>
            <person name="Han X."/>
            <person name="Huang E."/>
            <person name="Gao Y."/>
            <person name="Liu J."/>
            <person name="Shao H."/>
            <person name="Ye R."/>
            <person name="Li L."/>
            <person name="Wei W."/>
            <person name="Wang X."/>
            <person name="Wang C."/>
            <person name="Yang T."/>
            <person name="Huo Q."/>
            <person name="Li W."/>
            <person name="Guo W."/>
            <person name="Chen H."/>
            <person name="Zhou L."/>
            <person name="Ni X."/>
            <person name="Tian J."/>
            <person name="Zhou Y."/>
            <person name="Sheng Y."/>
            <person name="Liu T."/>
            <person name="Pan Y."/>
            <person name="Xia L."/>
            <person name="Li J."/>
            <person name="Zhao F."/>
            <person name="Cao W."/>
        </authorList>
    </citation>
    <scope>NUCLEOTIDE SEQUENCE</scope>
    <source>
        <strain evidence="1">Hyas-2018</strain>
    </source>
</reference>
<evidence type="ECO:0000313" key="1">
    <source>
        <dbReference type="EMBL" id="KAH6935225.1"/>
    </source>
</evidence>